<organism evidence="4 5">
    <name type="scientific">Limnoraphis robusta CCNP1315</name>
    <dbReference type="NCBI Taxonomy" id="3110306"/>
    <lineage>
        <taxon>Bacteria</taxon>
        <taxon>Bacillati</taxon>
        <taxon>Cyanobacteriota</taxon>
        <taxon>Cyanophyceae</taxon>
        <taxon>Oscillatoriophycideae</taxon>
        <taxon>Oscillatoriales</taxon>
        <taxon>Sirenicapillariaceae</taxon>
        <taxon>Limnoraphis</taxon>
    </lineage>
</organism>
<evidence type="ECO:0000313" key="5">
    <source>
        <dbReference type="Proteomes" id="UP001301728"/>
    </source>
</evidence>
<dbReference type="EC" id="2.7.13.3" evidence="2"/>
<keyword evidence="5" id="KW-1185">Reference proteome</keyword>
<feature type="non-terminal residue" evidence="4">
    <location>
        <position position="1"/>
    </location>
</feature>
<evidence type="ECO:0000313" key="4">
    <source>
        <dbReference type="EMBL" id="MEA5520862.1"/>
    </source>
</evidence>
<dbReference type="PANTHER" id="PTHR43065:SF48">
    <property type="entry name" value="HISTIDINE KINASE"/>
    <property type="match status" value="1"/>
</dbReference>
<dbReference type="InterPro" id="IPR036097">
    <property type="entry name" value="HisK_dim/P_sf"/>
</dbReference>
<evidence type="ECO:0000256" key="2">
    <source>
        <dbReference type="ARBA" id="ARBA00012438"/>
    </source>
</evidence>
<reference evidence="4 5" key="1">
    <citation type="submission" date="2023-12" db="EMBL/GenBank/DDBJ databases">
        <title>Baltic Sea Cyanobacteria.</title>
        <authorList>
            <person name="Delbaje E."/>
            <person name="Fewer D.P."/>
            <person name="Shishido T.K."/>
        </authorList>
    </citation>
    <scope>NUCLEOTIDE SEQUENCE [LARGE SCALE GENOMIC DNA]</scope>
    <source>
        <strain evidence="4 5">CCNP 1315</strain>
    </source>
</reference>
<comment type="caution">
    <text evidence="4">The sequence shown here is derived from an EMBL/GenBank/DDBJ whole genome shotgun (WGS) entry which is preliminary data.</text>
</comment>
<sequence>ARNELENRADSDSGSQEVRVVASSFNVMIDKLLDSQKQRLSELQNFNSSLEERNTKLSDAYSTLEEQSVLLKSEKEKTEQALNELKSTQTQLIQAEKMASLGNLIAGIAHEINTPAGAINSAINEIEKDYVVMLNQLVTIVNSLSPDLQELYVDSCNDIITFEKEISTKDQREAAREMQQIFEADSIENARFLSKNLSQIGFKPHIVGKYIPLFKHESTDKIVNSFHQLGMSQIQVRDIKIAISRITQLVKALKSYSHLDNEALSFTSLAEDLDN</sequence>
<evidence type="ECO:0000256" key="3">
    <source>
        <dbReference type="SAM" id="Coils"/>
    </source>
</evidence>
<feature type="coiled-coil region" evidence="3">
    <location>
        <begin position="33"/>
        <end position="98"/>
    </location>
</feature>
<dbReference type="Proteomes" id="UP001301728">
    <property type="component" value="Unassembled WGS sequence"/>
</dbReference>
<feature type="non-terminal residue" evidence="4">
    <location>
        <position position="275"/>
    </location>
</feature>
<name>A0ABU5U102_9CYAN</name>
<comment type="catalytic activity">
    <reaction evidence="1">
        <text>ATP + protein L-histidine = ADP + protein N-phospho-L-histidine.</text>
        <dbReference type="EC" id="2.7.13.3"/>
    </reaction>
</comment>
<accession>A0ABU5U102</accession>
<dbReference type="EMBL" id="JAYGHT010000121">
    <property type="protein sequence ID" value="MEA5520862.1"/>
    <property type="molecule type" value="Genomic_DNA"/>
</dbReference>
<dbReference type="SUPFAM" id="SSF47384">
    <property type="entry name" value="Homodimeric domain of signal transducing histidine kinase"/>
    <property type="match status" value="1"/>
</dbReference>
<keyword evidence="3" id="KW-0175">Coiled coil</keyword>
<dbReference type="PANTHER" id="PTHR43065">
    <property type="entry name" value="SENSOR HISTIDINE KINASE"/>
    <property type="match status" value="1"/>
</dbReference>
<gene>
    <name evidence="4" type="ORF">VB854_18140</name>
</gene>
<dbReference type="Gene3D" id="1.10.287.130">
    <property type="match status" value="1"/>
</dbReference>
<protein>
    <recommendedName>
        <fullName evidence="2">histidine kinase</fullName>
        <ecNumber evidence="2">2.7.13.3</ecNumber>
    </recommendedName>
</protein>
<proteinExistence type="predicted"/>
<evidence type="ECO:0000256" key="1">
    <source>
        <dbReference type="ARBA" id="ARBA00000085"/>
    </source>
</evidence>